<dbReference type="EMBL" id="DF847200">
    <property type="protein sequence ID" value="GAT51445.1"/>
    <property type="molecule type" value="Genomic_DNA"/>
</dbReference>
<evidence type="ECO:0000313" key="2">
    <source>
        <dbReference type="Proteomes" id="UP000815677"/>
    </source>
</evidence>
<organism evidence="1 2">
    <name type="scientific">Mycena chlorophos</name>
    <name type="common">Agaric fungus</name>
    <name type="synonym">Agaricus chlorophos</name>
    <dbReference type="NCBI Taxonomy" id="658473"/>
    <lineage>
        <taxon>Eukaryota</taxon>
        <taxon>Fungi</taxon>
        <taxon>Dikarya</taxon>
        <taxon>Basidiomycota</taxon>
        <taxon>Agaricomycotina</taxon>
        <taxon>Agaricomycetes</taxon>
        <taxon>Agaricomycetidae</taxon>
        <taxon>Agaricales</taxon>
        <taxon>Marasmiineae</taxon>
        <taxon>Mycenaceae</taxon>
        <taxon>Mycena</taxon>
    </lineage>
</organism>
<protein>
    <submittedName>
        <fullName evidence="1">Uncharacterized protein</fullName>
    </submittedName>
</protein>
<keyword evidence="2" id="KW-1185">Reference proteome</keyword>
<gene>
    <name evidence="1" type="ORF">MCHLO_08589</name>
</gene>
<proteinExistence type="predicted"/>
<accession>A0ABQ0LK59</accession>
<evidence type="ECO:0000313" key="1">
    <source>
        <dbReference type="EMBL" id="GAT51445.1"/>
    </source>
</evidence>
<reference evidence="1" key="1">
    <citation type="submission" date="2014-09" db="EMBL/GenBank/DDBJ databases">
        <title>Genome sequence of the luminous mushroom Mycena chlorophos for searching fungal bioluminescence genes.</title>
        <authorList>
            <person name="Tanaka Y."/>
            <person name="Kasuga D."/>
            <person name="Oba Y."/>
            <person name="Hase S."/>
            <person name="Sato K."/>
            <person name="Oba Y."/>
            <person name="Sakakibara Y."/>
        </authorList>
    </citation>
    <scope>NUCLEOTIDE SEQUENCE</scope>
</reference>
<name>A0ABQ0LK59_MYCCL</name>
<dbReference type="Proteomes" id="UP000815677">
    <property type="component" value="Unassembled WGS sequence"/>
</dbReference>
<sequence>MSTSIWTWTWETSTFSVEEAFLAWLAEDEGSKTGVFERRCIVLDEVDNVAQKLLLGDVSWAATNQDTGTLFSDLLVSCISQLLAEVAESAESALQRSYRGEAGSVLVGQTTLLLSLWRFAIRPNPRLDPDSCSCGCYLSPLEFAVHLSPASPQLRLAQENAVRNPRIFGHPKCGSSPLPAAGCCTDSQPAQRHKPYVNQAHAPRTAPTKPVYHPEACLHSTPRLGDELARRPLLRYSTRAPLPASIMVYPPPLLPTHAPTRPSLDHTIHVPRPVLHDAVPATLSLPNREAPPQRHVHHFGDAGFRCCA</sequence>